<feature type="compositionally biased region" description="Polar residues" evidence="1">
    <location>
        <begin position="414"/>
        <end position="429"/>
    </location>
</feature>
<feature type="compositionally biased region" description="Polar residues" evidence="1">
    <location>
        <begin position="802"/>
        <end position="821"/>
    </location>
</feature>
<reference evidence="2" key="1">
    <citation type="submission" date="2022-07" db="EMBL/GenBank/DDBJ databases">
        <authorList>
            <person name="Macas J."/>
            <person name="Novak P."/>
            <person name="Neumann P."/>
        </authorList>
    </citation>
    <scope>NUCLEOTIDE SEQUENCE</scope>
</reference>
<sequence>MPGNGVGDRVHNFFAQDTLSQGQHQSELLNQNHPALSNNLWAGNQGPAGVLSYTTKVVDTGRGSNSHLLNGPPGLHFTRSTLSPEIQLRSQQQNLNGYTYGNLYETRQDEGNFLAADIVSDQRNVGSVGSSFFEQPMQGVGLQHQAQMVSTGASLSSGNFGLHGGQQLMNRHQPNNVQPLQLQQTGIKDLQHLQQQVMFMRMQELHRQQKLQQLSDGRQHISLNQSIPFHKVVPSSYPFPQVHSNVHSGALGFPGATDTINTNWLHGCSSALQLSHNGVPSSNHGQGHHMMTLTNQQTDQSLFGVPVSSSRASGSHSTQYSQGATDKPKMQQSTSLNSSFPFQQYGQLPDQISVQDGTVVSRQRFIGENFFGNGPNQSLNNAINIENLQEVNAVQQSETMQEFQEREEPAIPSVNPQEKASKQANSSHNEVGLDPTEERILFGSDDNIWAAFGKCPNPGEEVSNSLDGSGLPHGFSSIQGGTWSALMQSAVAEASRTDVGPQEEWSGLDFHTTVVSSGNQNVSTHDNGREHSALMDAHISIAPLLNSEAGQPSVSDYMKNSYVSHPGFQQFVKKIPNDITQNMQSNSVQRLVQPSEEGSKWPDVAPLRMSGDEGSQMQMNTSHLFDAGVNVKVVSSSWMDEHDGSSKNRDKLNDWSAFGSAMVAEDASARIHSSHNYSDSLDSSHTTCLHGDAVHTAPFRKADPEISPAVTSEVTGYSPASAPINSELLASSLNGTEETGRFLSQKSQVKYWKNTNTLAIGKESQGLERSHSHIMKDNNILNALEMTSQTSAKTHEADASNKPANSNDSYQSNVSHQNSAGSLRENILLDSSDSRSLATGKEKLSNQIGKKNSARKFQYHPMGNLDEDADPPYGLQKALSTQGMTSQTAHYGQSQIFIQGQSSNALRGGKGLADVHSQSYFPSSVCNMSSPLTISVDIPPHVMASPSSSPSMLQLLPKVDQSRVFGATMRQNTSPTEMPKAGDSDGPVGRVYPSHPLAAQVFGLQLGPPSQLMPVQNHLFSPQSSMVTVSSSSPSIGDKVHIATMSQDISCHSSSETAQGGYANKSVVQINDKNENSHYKMHEKFHTAFSSGFPFPKSRIQNQPMATGHELKSQHPSTSFKGTPCFHEGYDSNREPSSGTSVKNFSHEVASNIAGLNLPKSLCTAEQTSTVDPHEILKRSVNNSFPVSQLPSSSIMSQQASFSKTMDNTWNTFKENPFSAPSREEPSTFSCLHQSNIVGTSSATENQGDQDATTGRNVSTEAYASFANSLGKIHQEEQHIKESPSQHVSFRGIDSVEEMNKAQEEHIINNLSDVHPVCSASMQRDIEAFGRSLKPHTLSYQNYSLLNQIQPMNNAESEQSSKALKISRASYNGPLDQEVLHVLVPSVDSRMPKFSETDPLERIATSQEVSIPTQVHVIHMDDPQTISQGKNESSVKIEHTHVSPQMAPTWFNHFGSGTFKNGQVLAMHDTQKTSSMKMGESPLVLDKSSSSLHTFNTKQHLIPASNDIRRHAKPSLHTIPGAATEPFCASPSSSVGIGDQHALPRSKKRKHLISDLNPWCNLVSQGLRNLQAISLGEREWAEAAERVAEKVEEDVESNGSAPPRHRARRRLILSTQLMQQLFQPPPRTILFSNSYAEYEAVAYMASRLVLGDACGVVPCSKGDYIVGTDGKEISYRKCKTLEDSYHHLSKVMEEFTERGRKLEDEFLKLDRRVSLVDLATENQDLEKFSVINRFAKFYGRGGQADGTGSSPDAATHPCTSFAQRHVTPLPLPRDLPSGVQCFSL</sequence>
<dbReference type="Proteomes" id="UP001152484">
    <property type="component" value="Unassembled WGS sequence"/>
</dbReference>
<dbReference type="PANTHER" id="PTHR31267">
    <property type="entry name" value="DENTIN SIALOPHOSPHOPROTEIN-LIKE PROTEIN"/>
    <property type="match status" value="1"/>
</dbReference>
<evidence type="ECO:0000256" key="1">
    <source>
        <dbReference type="SAM" id="MobiDB-lite"/>
    </source>
</evidence>
<feature type="region of interest" description="Disordered" evidence="1">
    <location>
        <begin position="790"/>
        <end position="825"/>
    </location>
</feature>
<keyword evidence="3" id="KW-1185">Reference proteome</keyword>
<dbReference type="EMBL" id="CAMAPE010000029">
    <property type="protein sequence ID" value="CAH9092722.1"/>
    <property type="molecule type" value="Genomic_DNA"/>
</dbReference>
<evidence type="ECO:0000313" key="3">
    <source>
        <dbReference type="Proteomes" id="UP001152484"/>
    </source>
</evidence>
<feature type="region of interest" description="Disordered" evidence="1">
    <location>
        <begin position="305"/>
        <end position="342"/>
    </location>
</feature>
<dbReference type="OrthoDB" id="1630099at2759"/>
<evidence type="ECO:0000313" key="2">
    <source>
        <dbReference type="EMBL" id="CAH9092722.1"/>
    </source>
</evidence>
<protein>
    <submittedName>
        <fullName evidence="2">Uncharacterized protein</fullName>
    </submittedName>
</protein>
<name>A0A9P0ZA90_CUSEU</name>
<gene>
    <name evidence="2" type="ORF">CEURO_LOCUS12075</name>
</gene>
<proteinExistence type="predicted"/>
<comment type="caution">
    <text evidence="2">The sequence shown here is derived from an EMBL/GenBank/DDBJ whole genome shotgun (WGS) entry which is preliminary data.</text>
</comment>
<accession>A0A9P0ZA90</accession>
<organism evidence="2 3">
    <name type="scientific">Cuscuta europaea</name>
    <name type="common">European dodder</name>
    <dbReference type="NCBI Taxonomy" id="41803"/>
    <lineage>
        <taxon>Eukaryota</taxon>
        <taxon>Viridiplantae</taxon>
        <taxon>Streptophyta</taxon>
        <taxon>Embryophyta</taxon>
        <taxon>Tracheophyta</taxon>
        <taxon>Spermatophyta</taxon>
        <taxon>Magnoliopsida</taxon>
        <taxon>eudicotyledons</taxon>
        <taxon>Gunneridae</taxon>
        <taxon>Pentapetalae</taxon>
        <taxon>asterids</taxon>
        <taxon>lamiids</taxon>
        <taxon>Solanales</taxon>
        <taxon>Convolvulaceae</taxon>
        <taxon>Cuscuteae</taxon>
        <taxon>Cuscuta</taxon>
        <taxon>Cuscuta subgen. Cuscuta</taxon>
    </lineage>
</organism>
<dbReference type="PANTHER" id="PTHR31267:SF2">
    <property type="entry name" value="EXPRESSED PROTEIN"/>
    <property type="match status" value="1"/>
</dbReference>
<feature type="region of interest" description="Disordered" evidence="1">
    <location>
        <begin position="399"/>
        <end position="431"/>
    </location>
</feature>